<evidence type="ECO:0000256" key="2">
    <source>
        <dbReference type="ARBA" id="ARBA00022714"/>
    </source>
</evidence>
<keyword evidence="3" id="KW-0479">Metal-binding</keyword>
<dbReference type="PANTHER" id="PTHR10371">
    <property type="entry name" value="NADH DEHYDROGENASE UBIQUINONE FLAVOPROTEIN 2, MITOCHONDRIAL"/>
    <property type="match status" value="1"/>
</dbReference>
<reference evidence="9" key="1">
    <citation type="submission" date="2020-05" db="EMBL/GenBank/DDBJ databases">
        <authorList>
            <person name="Chiriac C."/>
            <person name="Salcher M."/>
            <person name="Ghai R."/>
            <person name="Kavagutti S V."/>
        </authorList>
    </citation>
    <scope>NUCLEOTIDE SEQUENCE</scope>
</reference>
<dbReference type="InterPro" id="IPR042128">
    <property type="entry name" value="NuoE_dom"/>
</dbReference>
<dbReference type="GO" id="GO:0003954">
    <property type="term" value="F:NADH dehydrogenase activity"/>
    <property type="evidence" value="ECO:0007669"/>
    <property type="project" value="TreeGrafter"/>
</dbReference>
<evidence type="ECO:0000256" key="1">
    <source>
        <dbReference type="ARBA" id="ARBA00010643"/>
    </source>
</evidence>
<name>A0A6J7QGT3_9ZZZZ</name>
<evidence type="ECO:0000313" key="7">
    <source>
        <dbReference type="EMBL" id="CAB4831088.1"/>
    </source>
</evidence>
<dbReference type="Pfam" id="PF01257">
    <property type="entry name" value="2Fe-2S_thioredx"/>
    <property type="match status" value="1"/>
</dbReference>
<dbReference type="Gene3D" id="1.10.10.1590">
    <property type="entry name" value="NADH-quinone oxidoreductase subunit E"/>
    <property type="match status" value="1"/>
</dbReference>
<dbReference type="FunFam" id="1.10.10.1590:FF:000001">
    <property type="entry name" value="NADH-quinone oxidoreductase subunit E"/>
    <property type="match status" value="1"/>
</dbReference>
<protein>
    <submittedName>
        <fullName evidence="9">Unannotated protein</fullName>
    </submittedName>
</protein>
<evidence type="ECO:0000256" key="4">
    <source>
        <dbReference type="ARBA" id="ARBA00023004"/>
    </source>
</evidence>
<dbReference type="EMBL" id="CAFBLT010000001">
    <property type="protein sequence ID" value="CAB4877759.1"/>
    <property type="molecule type" value="Genomic_DNA"/>
</dbReference>
<dbReference type="InterPro" id="IPR041921">
    <property type="entry name" value="NuoE_N"/>
</dbReference>
<sequence length="201" mass="21822">MSAFSPEMRTRAEQLVAVYPQRRSALIPLCHLAQEQEGYLTEALMIEIAELTGVTPAEVRGTVTFYDMLHTEPVGRYVVSVCTNIACLLAGGQEMLEHAEGKLGIRAGGTTQDGRFTIEEAECLADCDIAPCVQVNSRFVRTTTTDALDSLIDELSSGDRSDIPPHGTLIRVQRSVGLVADPKEVEAQRTKVRLADSKASS</sequence>
<evidence type="ECO:0000313" key="9">
    <source>
        <dbReference type="EMBL" id="CAB5014863.1"/>
    </source>
</evidence>
<evidence type="ECO:0000256" key="3">
    <source>
        <dbReference type="ARBA" id="ARBA00022723"/>
    </source>
</evidence>
<evidence type="ECO:0000256" key="5">
    <source>
        <dbReference type="ARBA" id="ARBA00023014"/>
    </source>
</evidence>
<proteinExistence type="inferred from homology"/>
<keyword evidence="4" id="KW-0408">Iron</keyword>
<dbReference type="AlphaFoldDB" id="A0A6J7QGT3"/>
<evidence type="ECO:0000313" key="8">
    <source>
        <dbReference type="EMBL" id="CAB4877759.1"/>
    </source>
</evidence>
<dbReference type="PROSITE" id="PS01099">
    <property type="entry name" value="COMPLEX1_24K"/>
    <property type="match status" value="1"/>
</dbReference>
<comment type="cofactor">
    <cofactor evidence="6">
        <name>[2Fe-2S] cluster</name>
        <dbReference type="ChEBI" id="CHEBI:190135"/>
    </cofactor>
</comment>
<gene>
    <name evidence="7" type="ORF">UFOPK3164_01183</name>
    <name evidence="8" type="ORF">UFOPK3427_01240</name>
    <name evidence="9" type="ORF">UFOPK4112_00528</name>
</gene>
<dbReference type="InterPro" id="IPR036249">
    <property type="entry name" value="Thioredoxin-like_sf"/>
</dbReference>
<evidence type="ECO:0000256" key="6">
    <source>
        <dbReference type="ARBA" id="ARBA00034078"/>
    </source>
</evidence>
<organism evidence="9">
    <name type="scientific">freshwater metagenome</name>
    <dbReference type="NCBI Taxonomy" id="449393"/>
    <lineage>
        <taxon>unclassified sequences</taxon>
        <taxon>metagenomes</taxon>
        <taxon>ecological metagenomes</taxon>
    </lineage>
</organism>
<dbReference type="SUPFAM" id="SSF52833">
    <property type="entry name" value="Thioredoxin-like"/>
    <property type="match status" value="1"/>
</dbReference>
<dbReference type="EMBL" id="CAFBPM010000004">
    <property type="protein sequence ID" value="CAB5014863.1"/>
    <property type="molecule type" value="Genomic_DNA"/>
</dbReference>
<keyword evidence="5" id="KW-0411">Iron-sulfur</keyword>
<dbReference type="EMBL" id="CAFABE010000057">
    <property type="protein sequence ID" value="CAB4831088.1"/>
    <property type="molecule type" value="Genomic_DNA"/>
</dbReference>
<comment type="similarity">
    <text evidence="1">Belongs to the complex I 24 kDa subunit family.</text>
</comment>
<accession>A0A6J7QGT3</accession>
<dbReference type="Gene3D" id="3.40.30.10">
    <property type="entry name" value="Glutaredoxin"/>
    <property type="match status" value="1"/>
</dbReference>
<dbReference type="NCBIfam" id="TIGR01958">
    <property type="entry name" value="nuoE_fam"/>
    <property type="match status" value="1"/>
</dbReference>
<dbReference type="GO" id="GO:0046872">
    <property type="term" value="F:metal ion binding"/>
    <property type="evidence" value="ECO:0007669"/>
    <property type="project" value="UniProtKB-KW"/>
</dbReference>
<dbReference type="CDD" id="cd03064">
    <property type="entry name" value="TRX_Fd_NuoE"/>
    <property type="match status" value="1"/>
</dbReference>
<dbReference type="GO" id="GO:0051537">
    <property type="term" value="F:2 iron, 2 sulfur cluster binding"/>
    <property type="evidence" value="ECO:0007669"/>
    <property type="project" value="UniProtKB-KW"/>
</dbReference>
<keyword evidence="2" id="KW-0001">2Fe-2S</keyword>
<dbReference type="InterPro" id="IPR002023">
    <property type="entry name" value="NuoE-like"/>
</dbReference>
<dbReference type="PANTHER" id="PTHR10371:SF3">
    <property type="entry name" value="NADH DEHYDROGENASE [UBIQUINONE] FLAVOPROTEIN 2, MITOCHONDRIAL"/>
    <property type="match status" value="1"/>
</dbReference>